<evidence type="ECO:0000259" key="10">
    <source>
        <dbReference type="PROSITE" id="PS50112"/>
    </source>
</evidence>
<evidence type="ECO:0000256" key="8">
    <source>
        <dbReference type="SAM" id="Phobius"/>
    </source>
</evidence>
<dbReference type="Pfam" id="PF02518">
    <property type="entry name" value="HATPase_c"/>
    <property type="match status" value="1"/>
</dbReference>
<comment type="caution">
    <text evidence="12">The sequence shown here is derived from an EMBL/GenBank/DDBJ whole genome shotgun (WGS) entry which is preliminary data.</text>
</comment>
<dbReference type="EMBL" id="AMPO01000003">
    <property type="protein sequence ID" value="EKF86178.1"/>
    <property type="molecule type" value="Genomic_DNA"/>
</dbReference>
<dbReference type="InterPro" id="IPR035965">
    <property type="entry name" value="PAS-like_dom_sf"/>
</dbReference>
<dbReference type="OrthoDB" id="8127at2157"/>
<evidence type="ECO:0000256" key="6">
    <source>
        <dbReference type="ARBA" id="ARBA00023012"/>
    </source>
</evidence>
<keyword evidence="4 12" id="KW-0418">Kinase</keyword>
<dbReference type="PROSITE" id="PS50112">
    <property type="entry name" value="PAS"/>
    <property type="match status" value="2"/>
</dbReference>
<dbReference type="Gene3D" id="3.30.450.20">
    <property type="entry name" value="PAS domain"/>
    <property type="match status" value="2"/>
</dbReference>
<evidence type="ECO:0000256" key="5">
    <source>
        <dbReference type="ARBA" id="ARBA00022840"/>
    </source>
</evidence>
<name>K2R0W0_METFP</name>
<dbReference type="PANTHER" id="PTHR43065">
    <property type="entry name" value="SENSOR HISTIDINE KINASE"/>
    <property type="match status" value="1"/>
</dbReference>
<dbReference type="Proteomes" id="UP000007360">
    <property type="component" value="Unassembled WGS sequence"/>
</dbReference>
<feature type="domain" description="PAC" evidence="11">
    <location>
        <begin position="335"/>
        <end position="386"/>
    </location>
</feature>
<dbReference type="SMART" id="SM00091">
    <property type="entry name" value="PAS"/>
    <property type="match status" value="2"/>
</dbReference>
<dbReference type="PROSITE" id="PS51257">
    <property type="entry name" value="PROKAR_LIPOPROTEIN"/>
    <property type="match status" value="1"/>
</dbReference>
<dbReference type="InterPro" id="IPR036890">
    <property type="entry name" value="HATPase_C_sf"/>
</dbReference>
<sequence length="602" mass="69487">MKLSLDEPNTKSKPLIMVILLALACILTYYFHFILRSGIVFSQFYYIPVIISAFWWKRKGIWVVFFLVSVLFISELISPVDPLILQVYRVMILFSVSVIIIFISERIEKSQIELSESEEKYRNIVETTHEGVLTGDIDGTILYVNQRMCDLFGYKKDEILNHNIFKFVDEDKRHIFVEVRNKVLKGEKVTFTPEFRKKDGSTLWTLAQASPLYDSHGNHLSNLFMHSDITELKKTQKALEDSHSQLEKKVEERTRELAESEEKYRTLFDKDPDYNLLIDVDGVIVEINKALINLLGLSKSELVGKNFTELGKMEPGYISFILGKLSLLLDGNVIEPFEIRFKDKNDDIHWGLVHITPILDNGKIAHVLVIATDITGQKSAENEIKTSLREKEALLREIHHRVNNNMQIISSLLNLQKEYVREDETRDVLQDSQSRVKSMAMVHEKLYMSGDLSHINFKQYTEKLVSDIFYTYESQMDRIRPIFNLEYAELNMETAIPLGLVINELVANSLKFAFPNKEKGSITVEMKTKNDEYTLIVADDGIGFPADVDFKKTDSLGLQLVNNLVNQLDGEITLDRSHGTEYKITFKELNYKKRLDINNTVE</sequence>
<keyword evidence="8" id="KW-1133">Transmembrane helix</keyword>
<dbReference type="GO" id="GO:0000160">
    <property type="term" value="P:phosphorelay signal transduction system"/>
    <property type="evidence" value="ECO:0007669"/>
    <property type="project" value="UniProtKB-KW"/>
</dbReference>
<dbReference type="InterPro" id="IPR000014">
    <property type="entry name" value="PAS"/>
</dbReference>
<evidence type="ECO:0000313" key="13">
    <source>
        <dbReference type="Proteomes" id="UP000007360"/>
    </source>
</evidence>
<dbReference type="NCBIfam" id="TIGR00229">
    <property type="entry name" value="sensory_box"/>
    <property type="match status" value="2"/>
</dbReference>
<dbReference type="Pfam" id="PF07568">
    <property type="entry name" value="HisKA_2"/>
    <property type="match status" value="1"/>
</dbReference>
<keyword evidence="2" id="KW-0808">Transferase</keyword>
<feature type="domain" description="PAC" evidence="11">
    <location>
        <begin position="189"/>
        <end position="241"/>
    </location>
</feature>
<dbReference type="InterPro" id="IPR001610">
    <property type="entry name" value="PAC"/>
</dbReference>
<evidence type="ECO:0000256" key="7">
    <source>
        <dbReference type="SAM" id="Coils"/>
    </source>
</evidence>
<dbReference type="InterPro" id="IPR000700">
    <property type="entry name" value="PAS-assoc_C"/>
</dbReference>
<dbReference type="SMART" id="SM00086">
    <property type="entry name" value="PAC"/>
    <property type="match status" value="2"/>
</dbReference>
<organism evidence="12 13">
    <name type="scientific">Methanobacterium formicicum (strain DSM 3637 / PP1)</name>
    <dbReference type="NCBI Taxonomy" id="1204725"/>
    <lineage>
        <taxon>Archaea</taxon>
        <taxon>Methanobacteriati</taxon>
        <taxon>Methanobacteriota</taxon>
        <taxon>Methanomada group</taxon>
        <taxon>Methanobacteria</taxon>
        <taxon>Methanobacteriales</taxon>
        <taxon>Methanobacteriaceae</taxon>
        <taxon>Methanobacterium</taxon>
    </lineage>
</organism>
<keyword evidence="5" id="KW-0067">ATP-binding</keyword>
<accession>K2R0W0</accession>
<feature type="transmembrane region" description="Helical" evidence="8">
    <location>
        <begin position="38"/>
        <end position="56"/>
    </location>
</feature>
<evidence type="ECO:0000256" key="2">
    <source>
        <dbReference type="ARBA" id="ARBA00022679"/>
    </source>
</evidence>
<dbReference type="GO" id="GO:0005524">
    <property type="term" value="F:ATP binding"/>
    <property type="evidence" value="ECO:0007669"/>
    <property type="project" value="UniProtKB-KW"/>
</dbReference>
<dbReference type="PANTHER" id="PTHR43065:SF23">
    <property type="entry name" value="SENSOR HISTIDINE KINASE PDTAS"/>
    <property type="match status" value="1"/>
</dbReference>
<keyword evidence="3" id="KW-0547">Nucleotide-binding</keyword>
<dbReference type="InterPro" id="IPR003594">
    <property type="entry name" value="HATPase_dom"/>
</dbReference>
<evidence type="ECO:0000313" key="12">
    <source>
        <dbReference type="EMBL" id="EKF86178.1"/>
    </source>
</evidence>
<proteinExistence type="predicted"/>
<dbReference type="AlphaFoldDB" id="K2R0W0"/>
<dbReference type="GO" id="GO:0006355">
    <property type="term" value="P:regulation of DNA-templated transcription"/>
    <property type="evidence" value="ECO:0007669"/>
    <property type="project" value="InterPro"/>
</dbReference>
<dbReference type="SUPFAM" id="SSF55785">
    <property type="entry name" value="PYP-like sensor domain (PAS domain)"/>
    <property type="match status" value="2"/>
</dbReference>
<feature type="domain" description="PAS" evidence="10">
    <location>
        <begin position="117"/>
        <end position="187"/>
    </location>
</feature>
<dbReference type="Pfam" id="PF13426">
    <property type="entry name" value="PAS_9"/>
    <property type="match status" value="1"/>
</dbReference>
<dbReference type="SUPFAM" id="SSF55874">
    <property type="entry name" value="ATPase domain of HSP90 chaperone/DNA topoisomerase II/histidine kinase"/>
    <property type="match status" value="1"/>
</dbReference>
<reference evidence="12 13" key="1">
    <citation type="journal article" date="2012" name="J. Bacteriol.">
        <title>Draft genome sequence of Methanobacterium formicicum DSM 3637, an archaebacterium isolated from the methane producer amoeba Pelomyxa palustris.</title>
        <authorList>
            <person name="Gutierrez G."/>
        </authorList>
    </citation>
    <scope>NUCLEOTIDE SEQUENCE [LARGE SCALE GENOMIC DNA]</scope>
    <source>
        <strain evidence="13">DSM 3637 / PP1</strain>
    </source>
</reference>
<dbReference type="PROSITE" id="PS50109">
    <property type="entry name" value="HIS_KIN"/>
    <property type="match status" value="1"/>
</dbReference>
<feature type="domain" description="Histidine kinase" evidence="9">
    <location>
        <begin position="397"/>
        <end position="590"/>
    </location>
</feature>
<dbReference type="InterPro" id="IPR005467">
    <property type="entry name" value="His_kinase_dom"/>
</dbReference>
<evidence type="ECO:0000256" key="3">
    <source>
        <dbReference type="ARBA" id="ARBA00022741"/>
    </source>
</evidence>
<feature type="transmembrane region" description="Helical" evidence="8">
    <location>
        <begin position="61"/>
        <end position="77"/>
    </location>
</feature>
<keyword evidence="13" id="KW-1185">Reference proteome</keyword>
<feature type="domain" description="PAS" evidence="10">
    <location>
        <begin position="260"/>
        <end position="332"/>
    </location>
</feature>
<evidence type="ECO:0000256" key="4">
    <source>
        <dbReference type="ARBA" id="ARBA00022777"/>
    </source>
</evidence>
<keyword evidence="6" id="KW-0902">Two-component regulatory system</keyword>
<evidence type="ECO:0000259" key="11">
    <source>
        <dbReference type="PROSITE" id="PS50113"/>
    </source>
</evidence>
<dbReference type="CDD" id="cd00130">
    <property type="entry name" value="PAS"/>
    <property type="match status" value="2"/>
</dbReference>
<gene>
    <name evidence="12" type="ORF">A994_04460</name>
</gene>
<evidence type="ECO:0000259" key="9">
    <source>
        <dbReference type="PROSITE" id="PS50109"/>
    </source>
</evidence>
<feature type="transmembrane region" description="Helical" evidence="8">
    <location>
        <begin position="83"/>
        <end position="103"/>
    </location>
</feature>
<keyword evidence="1" id="KW-0597">Phosphoprotein</keyword>
<dbReference type="PATRIC" id="fig|1204725.3.peg.895"/>
<keyword evidence="8" id="KW-0472">Membrane</keyword>
<dbReference type="InterPro" id="IPR013767">
    <property type="entry name" value="PAS_fold"/>
</dbReference>
<evidence type="ECO:0000256" key="1">
    <source>
        <dbReference type="ARBA" id="ARBA00022553"/>
    </source>
</evidence>
<dbReference type="RefSeq" id="WP_004030121.1">
    <property type="nucleotide sequence ID" value="NZ_AMPO01000003.1"/>
</dbReference>
<dbReference type="InterPro" id="IPR011495">
    <property type="entry name" value="Sig_transdc_His_kin_sub2_dim/P"/>
</dbReference>
<protein>
    <submittedName>
        <fullName evidence="12">Signal transduction histidine kinase</fullName>
    </submittedName>
</protein>
<dbReference type="SMART" id="SM00387">
    <property type="entry name" value="HATPase_c"/>
    <property type="match status" value="1"/>
</dbReference>
<feature type="transmembrane region" description="Helical" evidence="8">
    <location>
        <begin position="12"/>
        <end position="32"/>
    </location>
</feature>
<keyword evidence="7" id="KW-0175">Coiled coil</keyword>
<dbReference type="GO" id="GO:0016301">
    <property type="term" value="F:kinase activity"/>
    <property type="evidence" value="ECO:0007669"/>
    <property type="project" value="UniProtKB-KW"/>
</dbReference>
<feature type="coiled-coil region" evidence="7">
    <location>
        <begin position="229"/>
        <end position="270"/>
    </location>
</feature>
<keyword evidence="8" id="KW-0812">Transmembrane</keyword>
<dbReference type="Pfam" id="PF00989">
    <property type="entry name" value="PAS"/>
    <property type="match status" value="1"/>
</dbReference>
<dbReference type="Gene3D" id="3.30.565.10">
    <property type="entry name" value="Histidine kinase-like ATPase, C-terminal domain"/>
    <property type="match status" value="1"/>
</dbReference>
<dbReference type="PROSITE" id="PS50113">
    <property type="entry name" value="PAC"/>
    <property type="match status" value="2"/>
</dbReference>